<dbReference type="EMBL" id="PYHP01000081">
    <property type="protein sequence ID" value="PUA35548.1"/>
    <property type="molecule type" value="Genomic_DNA"/>
</dbReference>
<evidence type="ECO:0000256" key="1">
    <source>
        <dbReference type="SAM" id="SignalP"/>
    </source>
</evidence>
<gene>
    <name evidence="3" type="ORF">C8Z91_30115</name>
</gene>
<dbReference type="SUPFAM" id="SSF55383">
    <property type="entry name" value="Copper amine oxidase, domain N"/>
    <property type="match status" value="1"/>
</dbReference>
<reference evidence="3 4" key="1">
    <citation type="submission" date="2018-03" db="EMBL/GenBank/DDBJ databases">
        <title>Genome sequence of Paenibacillus elgii strain AC13 an antimicrobial compound producing bacteria.</title>
        <authorList>
            <person name="Kurokawa A.S."/>
            <person name="Araujo J.F."/>
            <person name="Costa R.A."/>
            <person name="Ortega D.B."/>
            <person name="Pires A.S."/>
            <person name="Pappas G.J.Jr."/>
            <person name="Franco O.L."/>
            <person name="Barreto C."/>
            <person name="Magalhaes B.S."/>
            <person name="Kruger R.H."/>
        </authorList>
    </citation>
    <scope>NUCLEOTIDE SEQUENCE [LARGE SCALE GENOMIC DNA]</scope>
    <source>
        <strain evidence="3 4">AC13</strain>
    </source>
</reference>
<feature type="domain" description="Copper amine oxidase-like N-terminal" evidence="2">
    <location>
        <begin position="58"/>
        <end position="161"/>
    </location>
</feature>
<dbReference type="SUPFAM" id="SSF49777">
    <property type="entry name" value="PEBP-like"/>
    <property type="match status" value="1"/>
</dbReference>
<dbReference type="InterPro" id="IPR036582">
    <property type="entry name" value="Mao_N_sf"/>
</dbReference>
<evidence type="ECO:0000313" key="4">
    <source>
        <dbReference type="Proteomes" id="UP000244184"/>
    </source>
</evidence>
<dbReference type="InterPro" id="IPR036610">
    <property type="entry name" value="PEBP-like_sf"/>
</dbReference>
<dbReference type="PANTHER" id="PTHR30289">
    <property type="entry name" value="UNCHARACTERIZED PROTEIN YBCL-RELATED"/>
    <property type="match status" value="1"/>
</dbReference>
<evidence type="ECO:0000259" key="2">
    <source>
        <dbReference type="Pfam" id="PF07833"/>
    </source>
</evidence>
<comment type="caution">
    <text evidence="3">The sequence shown here is derived from an EMBL/GenBank/DDBJ whole genome shotgun (WGS) entry which is preliminary data.</text>
</comment>
<dbReference type="InterPro" id="IPR005247">
    <property type="entry name" value="YbhB_YbcL/LppC-like"/>
</dbReference>
<evidence type="ECO:0000313" key="3">
    <source>
        <dbReference type="EMBL" id="PUA35548.1"/>
    </source>
</evidence>
<dbReference type="Gene3D" id="3.30.457.10">
    <property type="entry name" value="Copper amine oxidase-like, N-terminal domain"/>
    <property type="match status" value="1"/>
</dbReference>
<feature type="signal peptide" evidence="1">
    <location>
        <begin position="1"/>
        <end position="28"/>
    </location>
</feature>
<feature type="chain" id="PRO_5039705373" evidence="1">
    <location>
        <begin position="29"/>
        <end position="322"/>
    </location>
</feature>
<keyword evidence="1" id="KW-0732">Signal</keyword>
<dbReference type="CDD" id="cd00865">
    <property type="entry name" value="PEBP_bact_arch"/>
    <property type="match status" value="1"/>
</dbReference>
<dbReference type="Pfam" id="PF01161">
    <property type="entry name" value="PBP"/>
    <property type="match status" value="1"/>
</dbReference>
<dbReference type="InterPro" id="IPR008914">
    <property type="entry name" value="PEBP"/>
</dbReference>
<dbReference type="Pfam" id="PF07833">
    <property type="entry name" value="Cu_amine_oxidN1"/>
    <property type="match status" value="1"/>
</dbReference>
<organism evidence="3 4">
    <name type="scientific">Paenibacillus elgii</name>
    <dbReference type="NCBI Taxonomy" id="189691"/>
    <lineage>
        <taxon>Bacteria</taxon>
        <taxon>Bacillati</taxon>
        <taxon>Bacillota</taxon>
        <taxon>Bacilli</taxon>
        <taxon>Bacillales</taxon>
        <taxon>Paenibacillaceae</taxon>
        <taxon>Paenibacillus</taxon>
    </lineage>
</organism>
<dbReference type="Gene3D" id="3.90.280.10">
    <property type="entry name" value="PEBP-like"/>
    <property type="match status" value="1"/>
</dbReference>
<accession>A0A2T6FUG6</accession>
<dbReference type="RefSeq" id="WP_108534511.1">
    <property type="nucleotide sequence ID" value="NZ_PYHP01000081.1"/>
</dbReference>
<protein>
    <submittedName>
        <fullName evidence="3">YbhB/YbcL family Raf kinase inhibitor-like protein</fullName>
    </submittedName>
</protein>
<dbReference type="PANTHER" id="PTHR30289:SF1">
    <property type="entry name" value="PEBP (PHOSPHATIDYLETHANOLAMINE-BINDING PROTEIN) FAMILY PROTEIN"/>
    <property type="match status" value="1"/>
</dbReference>
<sequence length="322" mass="35081">MTMKFQYSRNLLAGGLVMALFMPAVSTAAEKTASAASTKDVMRNVASYTQWNTPFTVVVNGKKLETKGEMINTRMLVPVREVFEAAGAVVTWDSSEQAWHAEGKGMTAGQKLGEKKAIVNGVAYELDQEAVLENGNAFVSARLVEAALGLELRWDSAERVLSASAKPAASGFRVWSDAFREYGTIPVQYAHEGVVGGKNISLPVGWEGVPEGTKSFAVVMYDVHPIADNFVHWSVLNIPVKDNGLPEGAAGHLKNGAVELNGYYGMEPPRYSGDHLYRIAVYALDTDKLEAPAQAPTFFEELEPLLRKHSLGYAETDGFFRQ</sequence>
<dbReference type="Proteomes" id="UP000244184">
    <property type="component" value="Unassembled WGS sequence"/>
</dbReference>
<dbReference type="InterPro" id="IPR012854">
    <property type="entry name" value="Cu_amine_oxidase-like_N"/>
</dbReference>
<name>A0A2T6FUG6_9BACL</name>
<proteinExistence type="predicted"/>
<dbReference type="AlphaFoldDB" id="A0A2T6FUG6"/>
<dbReference type="NCBIfam" id="TIGR00481">
    <property type="entry name" value="YbhB/YbcL family Raf kinase inhibitor-like protein"/>
    <property type="match status" value="1"/>
</dbReference>